<gene>
    <name evidence="1" type="ORF">BcellWH2_04962</name>
</gene>
<name>A0A0N7IG69_9BACE</name>
<evidence type="ECO:0000313" key="2">
    <source>
        <dbReference type="Proteomes" id="UP000061809"/>
    </source>
</evidence>
<dbReference type="EMBL" id="CP012801">
    <property type="protein sequence ID" value="ALJ62171.1"/>
    <property type="molecule type" value="Genomic_DNA"/>
</dbReference>
<dbReference type="Proteomes" id="UP000061809">
    <property type="component" value="Chromosome"/>
</dbReference>
<accession>A0A0N7IG69</accession>
<dbReference type="PATRIC" id="fig|246787.4.peg.5123"/>
<evidence type="ECO:0000313" key="1">
    <source>
        <dbReference type="EMBL" id="ALJ62171.1"/>
    </source>
</evidence>
<protein>
    <submittedName>
        <fullName evidence="1">Uncharacterized protein</fullName>
    </submittedName>
</protein>
<sequence length="30" mass="3513">MFNNKSVLITGETSFFSKEFVEAILRDYIL</sequence>
<dbReference type="KEGG" id="bcel:BcellWH2_04962"/>
<proteinExistence type="predicted"/>
<reference evidence="1 2" key="1">
    <citation type="journal article" date="2015" name="Science">
        <title>Genetic determinants of in vivo fitness and diet responsiveness in multiple human gut Bacteroides.</title>
        <authorList>
            <person name="Wu M."/>
            <person name="McNulty N.P."/>
            <person name="Rodionov D.A."/>
            <person name="Khoroshkin M.S."/>
            <person name="Griffin N.W."/>
            <person name="Cheng J."/>
            <person name="Latreille P."/>
            <person name="Kerstetter R.A."/>
            <person name="Terrapon N."/>
            <person name="Henrissat B."/>
            <person name="Osterman A.L."/>
            <person name="Gordon J.I."/>
        </authorList>
    </citation>
    <scope>NUCLEOTIDE SEQUENCE [LARGE SCALE GENOMIC DNA]</scope>
    <source>
        <strain evidence="1 2">WH2</strain>
    </source>
</reference>
<organism evidence="1 2">
    <name type="scientific">Bacteroides cellulosilyticus</name>
    <dbReference type="NCBI Taxonomy" id="246787"/>
    <lineage>
        <taxon>Bacteria</taxon>
        <taxon>Pseudomonadati</taxon>
        <taxon>Bacteroidota</taxon>
        <taxon>Bacteroidia</taxon>
        <taxon>Bacteroidales</taxon>
        <taxon>Bacteroidaceae</taxon>
        <taxon>Bacteroides</taxon>
    </lineage>
</organism>
<dbReference type="AlphaFoldDB" id="A0A0N7IG69"/>